<keyword evidence="2" id="KW-1185">Reference proteome</keyword>
<evidence type="ECO:0000313" key="2">
    <source>
        <dbReference type="Proteomes" id="UP001057402"/>
    </source>
</evidence>
<comment type="caution">
    <text evidence="1">The sequence shown here is derived from an EMBL/GenBank/DDBJ whole genome shotgun (WGS) entry which is preliminary data.</text>
</comment>
<proteinExistence type="predicted"/>
<accession>A0ACB9P2B4</accession>
<dbReference type="Proteomes" id="UP001057402">
    <property type="component" value="Chromosome 7"/>
</dbReference>
<gene>
    <name evidence="1" type="ORF">MLD38_027675</name>
</gene>
<evidence type="ECO:0000313" key="1">
    <source>
        <dbReference type="EMBL" id="KAI4343138.1"/>
    </source>
</evidence>
<reference evidence="2" key="1">
    <citation type="journal article" date="2023" name="Front. Plant Sci.">
        <title>Chromosomal-level genome assembly of Melastoma candidum provides insights into trichome evolution.</title>
        <authorList>
            <person name="Zhong Y."/>
            <person name="Wu W."/>
            <person name="Sun C."/>
            <person name="Zou P."/>
            <person name="Liu Y."/>
            <person name="Dai S."/>
            <person name="Zhou R."/>
        </authorList>
    </citation>
    <scope>NUCLEOTIDE SEQUENCE [LARGE SCALE GENOMIC DNA]</scope>
</reference>
<protein>
    <submittedName>
        <fullName evidence="1">Uncharacterized protein</fullName>
    </submittedName>
</protein>
<name>A0ACB9P2B4_9MYRT</name>
<dbReference type="EMBL" id="CM042886">
    <property type="protein sequence ID" value="KAI4343138.1"/>
    <property type="molecule type" value="Genomic_DNA"/>
</dbReference>
<sequence>MSLLIKALFFILLICSCAYLGNAGSDRRPDLLNPSLDKVKTHTKTRKLVGMMDYDQPGANPGHDPQLVRPAEILAEAHVQAMQFEKAVELCKRTLEIHRVHNEPASLEEASESRLMALVSEAKGDYDTTLEHLVLASIAVIANGQDNEVAAIDVSIGNIYLSLYRFNEAIFSYQKALANRLQISEG</sequence>
<organism evidence="1 2">
    <name type="scientific">Melastoma candidum</name>
    <dbReference type="NCBI Taxonomy" id="119954"/>
    <lineage>
        <taxon>Eukaryota</taxon>
        <taxon>Viridiplantae</taxon>
        <taxon>Streptophyta</taxon>
        <taxon>Embryophyta</taxon>
        <taxon>Tracheophyta</taxon>
        <taxon>Spermatophyta</taxon>
        <taxon>Magnoliopsida</taxon>
        <taxon>eudicotyledons</taxon>
        <taxon>Gunneridae</taxon>
        <taxon>Pentapetalae</taxon>
        <taxon>rosids</taxon>
        <taxon>malvids</taxon>
        <taxon>Myrtales</taxon>
        <taxon>Melastomataceae</taxon>
        <taxon>Melastomatoideae</taxon>
        <taxon>Melastomateae</taxon>
        <taxon>Melastoma</taxon>
    </lineage>
</organism>